<dbReference type="EMBL" id="FMAK01000036">
    <property type="protein sequence ID" value="SCB69003.1"/>
    <property type="molecule type" value="Genomic_DNA"/>
</dbReference>
<accession>A0A1D3MP49</accession>
<evidence type="ECO:0000313" key="1">
    <source>
        <dbReference type="EMBL" id="SCB69003.1"/>
    </source>
</evidence>
<sequence length="13" mass="1675">MKITYKQWAIKKH</sequence>
<protein>
    <submittedName>
        <fullName evidence="1">Uncharacterized protein</fullName>
    </submittedName>
</protein>
<evidence type="ECO:0000313" key="2">
    <source>
        <dbReference type="Proteomes" id="UP000195696"/>
    </source>
</evidence>
<proteinExistence type="predicted"/>
<reference evidence="1 2" key="1">
    <citation type="submission" date="2016-08" db="EMBL/GenBank/DDBJ databases">
        <authorList>
            <person name="Seilhamer J.J."/>
        </authorList>
    </citation>
    <scope>NUCLEOTIDE SEQUENCE [LARGE SCALE GENOMIC DNA]</scope>
    <source>
        <strain evidence="1 2">SDA_GO95</strain>
    </source>
</reference>
<organism evidence="1 2">
    <name type="scientific">Bacillus mycoides</name>
    <dbReference type="NCBI Taxonomy" id="1405"/>
    <lineage>
        <taxon>Bacteria</taxon>
        <taxon>Bacillati</taxon>
        <taxon>Bacillota</taxon>
        <taxon>Bacilli</taxon>
        <taxon>Bacillales</taxon>
        <taxon>Bacillaceae</taxon>
        <taxon>Bacillus</taxon>
        <taxon>Bacillus cereus group</taxon>
    </lineage>
</organism>
<dbReference type="Proteomes" id="UP000195696">
    <property type="component" value="Unassembled WGS sequence"/>
</dbReference>
<name>A0A1D3MP49_BACMY</name>
<gene>
    <name evidence="1" type="ORF">BWGO95_03155</name>
</gene>